<keyword evidence="13" id="KW-1185">Reference proteome</keyword>
<keyword evidence="5" id="KW-0328">Glycosyltransferase</keyword>
<evidence type="ECO:0000256" key="6">
    <source>
        <dbReference type="ARBA" id="ARBA00022679"/>
    </source>
</evidence>
<dbReference type="eggNOG" id="KOG2246">
    <property type="taxonomic scope" value="Eukaryota"/>
</dbReference>
<dbReference type="Pfam" id="PF02434">
    <property type="entry name" value="Fringe"/>
    <property type="match status" value="1"/>
</dbReference>
<comment type="similarity">
    <text evidence="3">Belongs to the glycosyltransferase 31 family. Beta3-Gal-T subfamily.</text>
</comment>
<evidence type="ECO:0000313" key="13">
    <source>
        <dbReference type="Proteomes" id="UP000008281"/>
    </source>
</evidence>
<evidence type="ECO:0000256" key="10">
    <source>
        <dbReference type="ARBA" id="ARBA00022989"/>
    </source>
</evidence>
<evidence type="ECO:0000256" key="4">
    <source>
        <dbReference type="ARBA" id="ARBA00012557"/>
    </source>
</evidence>
<keyword evidence="6" id="KW-0808">Transferase</keyword>
<accession>E3LZN2</accession>
<dbReference type="STRING" id="31234.E3LZN2"/>
<dbReference type="InterPro" id="IPR003378">
    <property type="entry name" value="Fringe-like_glycosylTrfase"/>
</dbReference>
<dbReference type="Proteomes" id="UP000008281">
    <property type="component" value="Unassembled WGS sequence"/>
</dbReference>
<comment type="subcellular location">
    <subcellularLocation>
        <location evidence="1">Membrane</location>
        <topology evidence="1">Single-pass type II membrane protein</topology>
    </subcellularLocation>
</comment>
<evidence type="ECO:0000256" key="7">
    <source>
        <dbReference type="ARBA" id="ARBA00022692"/>
    </source>
</evidence>
<proteinExistence type="inferred from homology"/>
<evidence type="ECO:0000313" key="12">
    <source>
        <dbReference type="EMBL" id="EFO87732.1"/>
    </source>
</evidence>
<evidence type="ECO:0000256" key="1">
    <source>
        <dbReference type="ARBA" id="ARBA00004606"/>
    </source>
</evidence>
<dbReference type="FunCoup" id="E3LZN2">
    <property type="interactions" value="5"/>
</dbReference>
<evidence type="ECO:0000256" key="9">
    <source>
        <dbReference type="ARBA" id="ARBA00022968"/>
    </source>
</evidence>
<evidence type="ECO:0000256" key="3">
    <source>
        <dbReference type="ARBA" id="ARBA00006462"/>
    </source>
</evidence>
<keyword evidence="9" id="KW-0735">Signal-anchor</keyword>
<organism evidence="13">
    <name type="scientific">Caenorhabditis remanei</name>
    <name type="common">Caenorhabditis vulgaris</name>
    <dbReference type="NCBI Taxonomy" id="31234"/>
    <lineage>
        <taxon>Eukaryota</taxon>
        <taxon>Metazoa</taxon>
        <taxon>Ecdysozoa</taxon>
        <taxon>Nematoda</taxon>
        <taxon>Chromadorea</taxon>
        <taxon>Rhabditida</taxon>
        <taxon>Rhabditina</taxon>
        <taxon>Rhabditomorpha</taxon>
        <taxon>Rhabditoidea</taxon>
        <taxon>Rhabditidae</taxon>
        <taxon>Peloderinae</taxon>
        <taxon>Caenorhabditis</taxon>
    </lineage>
</organism>
<dbReference type="GO" id="GO:0016263">
    <property type="term" value="F:glycoprotein-N-acetylgalactosamine 3-beta-galactosyltransferase activity"/>
    <property type="evidence" value="ECO:0007669"/>
    <property type="project" value="UniProtKB-EC"/>
</dbReference>
<keyword evidence="10" id="KW-1133">Transmembrane helix</keyword>
<dbReference type="GO" id="GO:0000166">
    <property type="term" value="F:nucleotide binding"/>
    <property type="evidence" value="ECO:0007669"/>
    <property type="project" value="UniProtKB-KW"/>
</dbReference>
<reference evidence="12" key="1">
    <citation type="submission" date="2007-07" db="EMBL/GenBank/DDBJ databases">
        <title>PCAP assembly of the Caenorhabditis remanei genome.</title>
        <authorList>
            <consortium name="The Caenorhabditis remanei Sequencing Consortium"/>
            <person name="Wilson R.K."/>
        </authorList>
    </citation>
    <scope>NUCLEOTIDE SEQUENCE [LARGE SCALE GENOMIC DNA]</scope>
    <source>
        <strain evidence="12">PB4641</strain>
    </source>
</reference>
<dbReference type="PANTHER" id="PTHR23033">
    <property type="entry name" value="BETA1,3-GALACTOSYLTRANSFERASE"/>
    <property type="match status" value="1"/>
</dbReference>
<protein>
    <recommendedName>
        <fullName evidence="4">N-acetylgalactosaminide beta-1,3-galactosyltransferase</fullName>
        <ecNumber evidence="4">2.4.1.122</ecNumber>
    </recommendedName>
</protein>
<evidence type="ECO:0000256" key="11">
    <source>
        <dbReference type="ARBA" id="ARBA00023136"/>
    </source>
</evidence>
<comment type="pathway">
    <text evidence="2">Protein modification; protein glycosylation.</text>
</comment>
<keyword evidence="7" id="KW-0812">Transmembrane</keyword>
<name>E3LZN2_CAERE</name>
<dbReference type="OrthoDB" id="414175at2759"/>
<dbReference type="HOGENOM" id="CLU_035857_1_2_1"/>
<evidence type="ECO:0000256" key="2">
    <source>
        <dbReference type="ARBA" id="ARBA00004922"/>
    </source>
</evidence>
<keyword evidence="11" id="KW-0472">Membrane</keyword>
<evidence type="ECO:0000256" key="8">
    <source>
        <dbReference type="ARBA" id="ARBA00022741"/>
    </source>
</evidence>
<dbReference type="InterPro" id="IPR026050">
    <property type="entry name" value="C1GALT1/C1GALT1_chp1"/>
</dbReference>
<dbReference type="AlphaFoldDB" id="E3LZN2"/>
<dbReference type="Gene3D" id="3.90.550.50">
    <property type="match status" value="1"/>
</dbReference>
<evidence type="ECO:0000256" key="5">
    <source>
        <dbReference type="ARBA" id="ARBA00022676"/>
    </source>
</evidence>
<dbReference type="OMA" id="QCGNIRT"/>
<dbReference type="EMBL" id="DS268420">
    <property type="protein sequence ID" value="EFO87732.1"/>
    <property type="molecule type" value="Genomic_DNA"/>
</dbReference>
<keyword evidence="8" id="KW-0547">Nucleotide-binding</keyword>
<dbReference type="GO" id="GO:0016020">
    <property type="term" value="C:membrane"/>
    <property type="evidence" value="ECO:0007669"/>
    <property type="project" value="UniProtKB-SubCell"/>
</dbReference>
<dbReference type="PANTHER" id="PTHR23033:SF12">
    <property type="entry name" value="GLYCOPROTEIN-N-ACETYLGALACTOSAMINE 3-BETA-GALACTOSYLTRANSFERASE 1-RELATED"/>
    <property type="match status" value="1"/>
</dbReference>
<gene>
    <name evidence="12" type="ORF">CRE_05711</name>
</gene>
<dbReference type="EC" id="2.4.1.122" evidence="4"/>
<sequence length="347" mass="39883">MVQCGNIRTLICKTDDNYNIYDKLYSLGLLQDELDSLGSLKKPRKKLLLSSVIITVLFGAVLLTVLLLTRDKTPKATYDRSNDHNLQNLIEVSPAAQKLPKKGKLFCWVQTSTIYHDTRSLAINETWIHRCDHGQLFTSEKFNDSRIPYSTVFAGIPDNYYNLFFKSRYAFHHIYTNISSEFDWYLKADDDTYIIVENLKAFLSTLNPDEPHYLGYVLKPYLTNGYNAGGAGYIISRAALKIFAEKLYPNATLCPDDIYEDVGIARCLANAGIYPEDTRNSLGQNRFNTFSPTETFHQSKASIDWVKYLEKRGYEAFANDLISFHHLSPDDIRLFDILLYRVDRKKV</sequence>
<dbReference type="FunFam" id="3.90.550.50:FF:000045">
    <property type="entry name" value="Glycoprotein-N-acetylgalactosamine 3-beta-galactosyltransferase 1"/>
    <property type="match status" value="1"/>
</dbReference>